<dbReference type="SUPFAM" id="SSF52768">
    <property type="entry name" value="Arginase/deacetylase"/>
    <property type="match status" value="1"/>
</dbReference>
<dbReference type="InterPro" id="IPR023696">
    <property type="entry name" value="Ureohydrolase_dom_sf"/>
</dbReference>
<dbReference type="UniPathway" id="UPA00040"/>
<dbReference type="InterPro" id="IPR037138">
    <property type="entry name" value="His_deacetylse_dom_sf"/>
</dbReference>
<evidence type="ECO:0000256" key="1">
    <source>
        <dbReference type="ARBA" id="ARBA00005101"/>
    </source>
</evidence>
<dbReference type="GO" id="GO:0040029">
    <property type="term" value="P:epigenetic regulation of gene expression"/>
    <property type="evidence" value="ECO:0007669"/>
    <property type="project" value="TreeGrafter"/>
</dbReference>
<evidence type="ECO:0000259" key="5">
    <source>
        <dbReference type="Pfam" id="PF00850"/>
    </source>
</evidence>
<evidence type="ECO:0000256" key="2">
    <source>
        <dbReference type="ARBA" id="ARBA00005947"/>
    </source>
</evidence>
<accession>A0A8G2BEZ1</accession>
<sequence length="406" mass="44428">MDMASPSDQSPIVDPSVIARRDPAWTAGVLKPPPPTFPHRPILIANEIYRHSVYGRRHPLSIQRVTPVVDLARALGWLDEGQYLDCLQAGPEQLTRFHDPDYIAAVAEAERTRHVSEEIRDRYNIGRNGNPVFAEIFRRPATSSGASILAGTLLAGVERGVIHSLAGGTHHGRRAMAWGFCFFNDPVLGILAMLDHGLERVAYVDLDAHHGDGVQDAFHHDDRVLTVSVHEAGRWPRTGAVDDRAGGTARNLPVPQGFNDSELEVLVETAVAPLVERFFPDALVIQTGADGLADDPQAKLDLSNRALWAAVERLVHCAPRVLVVGGGGYNPWSVARAWTGIWATLNGIDPDVPTFGAAEDVLRGLEWNHSRGRNPPEHWFTTIADPPNRGPVRDEIHRLAEAVLSP</sequence>
<evidence type="ECO:0000256" key="4">
    <source>
        <dbReference type="ARBA" id="ARBA00022627"/>
    </source>
</evidence>
<dbReference type="InterPro" id="IPR003085">
    <property type="entry name" value="AcuC"/>
</dbReference>
<dbReference type="GO" id="GO:0045150">
    <property type="term" value="P:acetoin catabolic process"/>
    <property type="evidence" value="ECO:0007669"/>
    <property type="project" value="UniProtKB-UniPathway"/>
</dbReference>
<evidence type="ECO:0000313" key="6">
    <source>
        <dbReference type="EMBL" id="SDF14242.1"/>
    </source>
</evidence>
<organism evidence="6 7">
    <name type="scientific">Thalassobaculum litoreum DSM 18839</name>
    <dbReference type="NCBI Taxonomy" id="1123362"/>
    <lineage>
        <taxon>Bacteria</taxon>
        <taxon>Pseudomonadati</taxon>
        <taxon>Pseudomonadota</taxon>
        <taxon>Alphaproteobacteria</taxon>
        <taxon>Rhodospirillales</taxon>
        <taxon>Thalassobaculaceae</taxon>
        <taxon>Thalassobaculum</taxon>
    </lineage>
</organism>
<dbReference type="CDD" id="cd09994">
    <property type="entry name" value="HDAC_AcuC_like"/>
    <property type="match status" value="1"/>
</dbReference>
<dbReference type="GO" id="GO:0004407">
    <property type="term" value="F:histone deacetylase activity"/>
    <property type="evidence" value="ECO:0007669"/>
    <property type="project" value="TreeGrafter"/>
</dbReference>
<gene>
    <name evidence="6" type="ORF">SAMN05660686_00430</name>
</gene>
<evidence type="ECO:0000256" key="3">
    <source>
        <dbReference type="ARBA" id="ARBA00020218"/>
    </source>
</evidence>
<evidence type="ECO:0000313" key="7">
    <source>
        <dbReference type="Proteomes" id="UP000198615"/>
    </source>
</evidence>
<feature type="domain" description="Histone deacetylase" evidence="5">
    <location>
        <begin position="58"/>
        <end position="345"/>
    </location>
</feature>
<dbReference type="PANTHER" id="PTHR10625:SF10">
    <property type="entry name" value="HISTONE DEACETYLASE HDAC1"/>
    <property type="match status" value="1"/>
</dbReference>
<dbReference type="Gene3D" id="3.40.800.20">
    <property type="entry name" value="Histone deacetylase domain"/>
    <property type="match status" value="1"/>
</dbReference>
<name>A0A8G2BEZ1_9PROT</name>
<proteinExistence type="inferred from homology"/>
<keyword evidence="7" id="KW-1185">Reference proteome</keyword>
<dbReference type="OrthoDB" id="9808367at2"/>
<dbReference type="Proteomes" id="UP000198615">
    <property type="component" value="Unassembled WGS sequence"/>
</dbReference>
<protein>
    <recommendedName>
        <fullName evidence="3">Acetoin utilization protein AcuC</fullName>
    </recommendedName>
</protein>
<comment type="pathway">
    <text evidence="1">Ketone degradation; acetoin degradation.</text>
</comment>
<comment type="caution">
    <text evidence="6">The sequence shown here is derived from an EMBL/GenBank/DDBJ whole genome shotgun (WGS) entry which is preliminary data.</text>
</comment>
<reference evidence="6 7" key="1">
    <citation type="submission" date="2016-10" db="EMBL/GenBank/DDBJ databases">
        <authorList>
            <person name="Varghese N."/>
            <person name="Submissions S."/>
        </authorList>
    </citation>
    <scope>NUCLEOTIDE SEQUENCE [LARGE SCALE GENOMIC DNA]</scope>
    <source>
        <strain evidence="6 7">DSM 18839</strain>
    </source>
</reference>
<comment type="similarity">
    <text evidence="2">Belongs to the histone deacetylase family.</text>
</comment>
<dbReference type="AlphaFoldDB" id="A0A8G2BEZ1"/>
<dbReference type="Pfam" id="PF00850">
    <property type="entry name" value="Hist_deacetyl"/>
    <property type="match status" value="1"/>
</dbReference>
<dbReference type="EMBL" id="FNBW01000001">
    <property type="protein sequence ID" value="SDF14242.1"/>
    <property type="molecule type" value="Genomic_DNA"/>
</dbReference>
<dbReference type="InterPro" id="IPR023801">
    <property type="entry name" value="His_deacetylse_dom"/>
</dbReference>
<keyword evidence="4" id="KW-0006">Acetoin catabolism</keyword>
<dbReference type="InterPro" id="IPR000286">
    <property type="entry name" value="HDACs"/>
</dbReference>
<dbReference type="PRINTS" id="PR01270">
    <property type="entry name" value="HDASUPER"/>
</dbReference>
<dbReference type="PANTHER" id="PTHR10625">
    <property type="entry name" value="HISTONE DEACETYLASE HDAC1-RELATED"/>
    <property type="match status" value="1"/>
</dbReference>